<reference evidence="6 7" key="1">
    <citation type="submission" date="2016-02" db="EMBL/GenBank/DDBJ databases">
        <title>Anaerosporomusa subterraneum gen. nov., sp. nov., a spore-forming obligate anaerobe isolated from saprolite.</title>
        <authorList>
            <person name="Choi J.K."/>
            <person name="Shah M."/>
            <person name="Yee N."/>
        </authorList>
    </citation>
    <scope>NUCLEOTIDE SEQUENCE [LARGE SCALE GENOMIC DNA]</scope>
    <source>
        <strain evidence="6 7">RU4</strain>
    </source>
</reference>
<comment type="caution">
    <text evidence="6">The sequence shown here is derived from an EMBL/GenBank/DDBJ whole genome shotgun (WGS) entry which is preliminary data.</text>
</comment>
<keyword evidence="1 4" id="KW-0479">Metal-binding</keyword>
<dbReference type="AlphaFoldDB" id="A0A154BPX7"/>
<dbReference type="SUPFAM" id="SSF51735">
    <property type="entry name" value="NAD(P)-binding Rossmann-fold domains"/>
    <property type="match status" value="1"/>
</dbReference>
<dbReference type="SUPFAM" id="SSF50129">
    <property type="entry name" value="GroES-like"/>
    <property type="match status" value="1"/>
</dbReference>
<dbReference type="OrthoDB" id="1674659at2"/>
<evidence type="ECO:0000256" key="1">
    <source>
        <dbReference type="ARBA" id="ARBA00022723"/>
    </source>
</evidence>
<feature type="domain" description="Enoyl reductase (ER)" evidence="5">
    <location>
        <begin position="10"/>
        <end position="342"/>
    </location>
</feature>
<dbReference type="InterPro" id="IPR020843">
    <property type="entry name" value="ER"/>
</dbReference>
<dbReference type="Pfam" id="PF00107">
    <property type="entry name" value="ADH_zinc_N"/>
    <property type="match status" value="1"/>
</dbReference>
<dbReference type="Pfam" id="PF08240">
    <property type="entry name" value="ADH_N"/>
    <property type="match status" value="1"/>
</dbReference>
<evidence type="ECO:0000256" key="2">
    <source>
        <dbReference type="ARBA" id="ARBA00022833"/>
    </source>
</evidence>
<dbReference type="InterPro" id="IPR013154">
    <property type="entry name" value="ADH-like_N"/>
</dbReference>
<keyword evidence="3" id="KW-0560">Oxidoreductase</keyword>
<sequence>MKGLVKYAKGPGNMEVRDVAESKAGPGQVKIEVKAAGICGSDLHIFHDDIAGIPINPPVVTGHEFTGVIVEVGEGVTQWKVGERVTSETAVSFCGDCMHCRTGRYNLCNNRRTLGYWYNGAFTSYTVVPKERIHKLPDAIDFIAGALAEPLACVTHAVLELTTIITGDVVLVSGPGSIGMLALQVAKAQGAIVVVSGTNIDRERLAMAKKLGADYTVDVTEQDLAALINELTCGKGADVTLECSGAARAANDALVLTRKFGHYTQIGLFGKPIQIDFEKICFRELKVTGSLGSTWTSWEKAIQLMASGKVNTRDLVSHVMPITEWEKAFKMFEDKEGYKLVLTPVE</sequence>
<dbReference type="CDD" id="cd08258">
    <property type="entry name" value="Zn_ADH4"/>
    <property type="match status" value="1"/>
</dbReference>
<dbReference type="STRING" id="1794912.AXX12_06025"/>
<dbReference type="Gene3D" id="3.40.50.720">
    <property type="entry name" value="NAD(P)-binding Rossmann-like Domain"/>
    <property type="match status" value="1"/>
</dbReference>
<dbReference type="GO" id="GO:0008270">
    <property type="term" value="F:zinc ion binding"/>
    <property type="evidence" value="ECO:0007669"/>
    <property type="project" value="InterPro"/>
</dbReference>
<dbReference type="PROSITE" id="PS00059">
    <property type="entry name" value="ADH_ZINC"/>
    <property type="match status" value="1"/>
</dbReference>
<dbReference type="RefSeq" id="WP_066240663.1">
    <property type="nucleotide sequence ID" value="NZ_LSGP01000017.1"/>
</dbReference>
<proteinExistence type="inferred from homology"/>
<organism evidence="6 7">
    <name type="scientific">Anaerosporomusa subterranea</name>
    <dbReference type="NCBI Taxonomy" id="1794912"/>
    <lineage>
        <taxon>Bacteria</taxon>
        <taxon>Bacillati</taxon>
        <taxon>Bacillota</taxon>
        <taxon>Negativicutes</taxon>
        <taxon>Acetonemataceae</taxon>
        <taxon>Anaerosporomusa</taxon>
    </lineage>
</organism>
<dbReference type="InterPro" id="IPR050129">
    <property type="entry name" value="Zn_alcohol_dh"/>
</dbReference>
<dbReference type="PANTHER" id="PTHR43401">
    <property type="entry name" value="L-THREONINE 3-DEHYDROGENASE"/>
    <property type="match status" value="1"/>
</dbReference>
<comment type="cofactor">
    <cofactor evidence="4">
        <name>Zn(2+)</name>
        <dbReference type="ChEBI" id="CHEBI:29105"/>
    </cofactor>
</comment>
<protein>
    <recommendedName>
        <fullName evidence="5">Enoyl reductase (ER) domain-containing protein</fullName>
    </recommendedName>
</protein>
<dbReference type="InterPro" id="IPR013149">
    <property type="entry name" value="ADH-like_C"/>
</dbReference>
<dbReference type="GO" id="GO:0016491">
    <property type="term" value="F:oxidoreductase activity"/>
    <property type="evidence" value="ECO:0007669"/>
    <property type="project" value="UniProtKB-KW"/>
</dbReference>
<name>A0A154BPX7_ANASB</name>
<dbReference type="EMBL" id="LSGP01000017">
    <property type="protein sequence ID" value="KYZ75996.1"/>
    <property type="molecule type" value="Genomic_DNA"/>
</dbReference>
<dbReference type="InterPro" id="IPR002328">
    <property type="entry name" value="ADH_Zn_CS"/>
</dbReference>
<evidence type="ECO:0000259" key="5">
    <source>
        <dbReference type="SMART" id="SM00829"/>
    </source>
</evidence>
<comment type="similarity">
    <text evidence="4">Belongs to the zinc-containing alcohol dehydrogenase family.</text>
</comment>
<keyword evidence="2 4" id="KW-0862">Zinc</keyword>
<dbReference type="InterPro" id="IPR011032">
    <property type="entry name" value="GroES-like_sf"/>
</dbReference>
<evidence type="ECO:0000313" key="6">
    <source>
        <dbReference type="EMBL" id="KYZ75996.1"/>
    </source>
</evidence>
<dbReference type="Gene3D" id="3.90.180.10">
    <property type="entry name" value="Medium-chain alcohol dehydrogenases, catalytic domain"/>
    <property type="match status" value="1"/>
</dbReference>
<evidence type="ECO:0000313" key="7">
    <source>
        <dbReference type="Proteomes" id="UP000076268"/>
    </source>
</evidence>
<accession>A0A154BPX7</accession>
<evidence type="ECO:0000256" key="4">
    <source>
        <dbReference type="RuleBase" id="RU361277"/>
    </source>
</evidence>
<evidence type="ECO:0000256" key="3">
    <source>
        <dbReference type="ARBA" id="ARBA00023002"/>
    </source>
</evidence>
<dbReference type="SMART" id="SM00829">
    <property type="entry name" value="PKS_ER"/>
    <property type="match status" value="1"/>
</dbReference>
<dbReference type="InterPro" id="IPR036291">
    <property type="entry name" value="NAD(P)-bd_dom_sf"/>
</dbReference>
<gene>
    <name evidence="6" type="ORF">AXX12_06025</name>
</gene>
<dbReference type="PANTHER" id="PTHR43401:SF2">
    <property type="entry name" value="L-THREONINE 3-DEHYDROGENASE"/>
    <property type="match status" value="1"/>
</dbReference>
<dbReference type="Proteomes" id="UP000076268">
    <property type="component" value="Unassembled WGS sequence"/>
</dbReference>
<keyword evidence="7" id="KW-1185">Reference proteome</keyword>